<evidence type="ECO:0000313" key="1">
    <source>
        <dbReference type="Proteomes" id="UP000515211"/>
    </source>
</evidence>
<dbReference type="Proteomes" id="UP000515211">
    <property type="component" value="Chromosome 9"/>
</dbReference>
<organism evidence="1 2">
    <name type="scientific">Arachis duranensis</name>
    <name type="common">Wild peanut</name>
    <dbReference type="NCBI Taxonomy" id="130453"/>
    <lineage>
        <taxon>Eukaryota</taxon>
        <taxon>Viridiplantae</taxon>
        <taxon>Streptophyta</taxon>
        <taxon>Embryophyta</taxon>
        <taxon>Tracheophyta</taxon>
        <taxon>Spermatophyta</taxon>
        <taxon>Magnoliopsida</taxon>
        <taxon>eudicotyledons</taxon>
        <taxon>Gunneridae</taxon>
        <taxon>Pentapetalae</taxon>
        <taxon>rosids</taxon>
        <taxon>fabids</taxon>
        <taxon>Fabales</taxon>
        <taxon>Fabaceae</taxon>
        <taxon>Papilionoideae</taxon>
        <taxon>50 kb inversion clade</taxon>
        <taxon>dalbergioids sensu lato</taxon>
        <taxon>Dalbergieae</taxon>
        <taxon>Pterocarpus clade</taxon>
        <taxon>Arachis</taxon>
    </lineage>
</organism>
<dbReference type="GeneID" id="107465205"/>
<keyword evidence="1" id="KW-1185">Reference proteome</keyword>
<dbReference type="PANTHER" id="PTHR47718">
    <property type="entry name" value="OS01G0519700 PROTEIN"/>
    <property type="match status" value="1"/>
</dbReference>
<accession>A0A6P4BH05</accession>
<dbReference type="RefSeq" id="XP_015939686.1">
    <property type="nucleotide sequence ID" value="XM_016084200.1"/>
</dbReference>
<name>A0A6P4BH05_ARADU</name>
<dbReference type="AlphaFoldDB" id="A0A6P4BH05"/>
<dbReference type="KEGG" id="adu:107465205"/>
<sequence length="131" mass="15708">MGGHRKLNFIEQDDAKEFEKYLLRTKEKNQNFFYELNLKVDHSIKNAFWANARSMAAYEYFEDVISFDMTYKTNKYNLAFGSFVGVNHHEYEELTGILPRAFDKIMAKMQEYQAKSKVEPFRWWINNPVKL</sequence>
<proteinExistence type="predicted"/>
<reference evidence="1" key="1">
    <citation type="journal article" date="2016" name="Nat. Genet.">
        <title>The genome sequences of Arachis duranensis and Arachis ipaensis, the diploid ancestors of cultivated peanut.</title>
        <authorList>
            <person name="Bertioli D.J."/>
            <person name="Cannon S.B."/>
            <person name="Froenicke L."/>
            <person name="Huang G."/>
            <person name="Farmer A.D."/>
            <person name="Cannon E.K."/>
            <person name="Liu X."/>
            <person name="Gao D."/>
            <person name="Clevenger J."/>
            <person name="Dash S."/>
            <person name="Ren L."/>
            <person name="Moretzsohn M.C."/>
            <person name="Shirasawa K."/>
            <person name="Huang W."/>
            <person name="Vidigal B."/>
            <person name="Abernathy B."/>
            <person name="Chu Y."/>
            <person name="Niederhuth C.E."/>
            <person name="Umale P."/>
            <person name="Araujo A.C."/>
            <person name="Kozik A."/>
            <person name="Kim K.D."/>
            <person name="Burow M.D."/>
            <person name="Varshney R.K."/>
            <person name="Wang X."/>
            <person name="Zhang X."/>
            <person name="Barkley N."/>
            <person name="Guimaraes P.M."/>
            <person name="Isobe S."/>
            <person name="Guo B."/>
            <person name="Liao B."/>
            <person name="Stalker H.T."/>
            <person name="Schmitz R.J."/>
            <person name="Scheffler B.E."/>
            <person name="Leal-Bertioli S.C."/>
            <person name="Xun X."/>
            <person name="Jackson S.A."/>
            <person name="Michelmore R."/>
            <person name="Ozias-Akins P."/>
        </authorList>
    </citation>
    <scope>NUCLEOTIDE SEQUENCE [LARGE SCALE GENOMIC DNA]</scope>
    <source>
        <strain evidence="1">cv. V14167</strain>
    </source>
</reference>
<protein>
    <submittedName>
        <fullName evidence="2">Protein FAR1-RELATED SEQUENCE 4-like</fullName>
    </submittedName>
</protein>
<evidence type="ECO:0000313" key="2">
    <source>
        <dbReference type="RefSeq" id="XP_015939686.1"/>
    </source>
</evidence>
<gene>
    <name evidence="2" type="primary">LOC107465205</name>
</gene>
<reference evidence="2" key="2">
    <citation type="submission" date="2025-08" db="UniProtKB">
        <authorList>
            <consortium name="RefSeq"/>
        </authorList>
    </citation>
    <scope>IDENTIFICATION</scope>
    <source>
        <tissue evidence="2">Whole plant</tissue>
    </source>
</reference>